<dbReference type="Proteomes" id="UP001065613">
    <property type="component" value="Chromosome"/>
</dbReference>
<accession>A0A977L0R1</accession>
<proteinExistence type="predicted"/>
<organism evidence="1">
    <name type="scientific">Woronichinia naegeliana WA131</name>
    <dbReference type="NCBI Taxonomy" id="2824559"/>
    <lineage>
        <taxon>Bacteria</taxon>
        <taxon>Bacillati</taxon>
        <taxon>Cyanobacteriota</taxon>
        <taxon>Cyanophyceae</taxon>
        <taxon>Synechococcales</taxon>
        <taxon>Coelosphaeriaceae</taxon>
        <taxon>Woronichinia</taxon>
    </lineage>
</organism>
<gene>
    <name evidence="1" type="ORF">KA717_12520</name>
</gene>
<dbReference type="KEGG" id="wna:KA717_12520"/>
<evidence type="ECO:0000313" key="1">
    <source>
        <dbReference type="EMBL" id="UXE63378.1"/>
    </source>
</evidence>
<sequence>MSLFYNRIKAIALLKKLTLCNAIALLKKLTLATRSPVNHSKKVSNIF</sequence>
<dbReference type="EMBL" id="CP073041">
    <property type="protein sequence ID" value="UXE63378.1"/>
    <property type="molecule type" value="Genomic_DNA"/>
</dbReference>
<name>A0A977L0R1_9CYAN</name>
<reference evidence="1" key="1">
    <citation type="submission" date="2021-04" db="EMBL/GenBank/DDBJ databases">
        <title>Genome sequence of Woronichinia naegeliana from Washington state freshwater lake bloom.</title>
        <authorList>
            <person name="Dreher T.W."/>
        </authorList>
    </citation>
    <scope>NUCLEOTIDE SEQUENCE</scope>
    <source>
        <strain evidence="1">WA131</strain>
    </source>
</reference>
<protein>
    <submittedName>
        <fullName evidence="1">Uncharacterized protein</fullName>
    </submittedName>
</protein>
<dbReference type="AlphaFoldDB" id="A0A977L0R1"/>